<feature type="transmembrane region" description="Helical" evidence="8">
    <location>
        <begin position="273"/>
        <end position="295"/>
    </location>
</feature>
<reference evidence="10" key="1">
    <citation type="submission" date="2023-01" db="EMBL/GenBank/DDBJ databases">
        <authorList>
            <person name="Van Ghelder C."/>
            <person name="Rancurel C."/>
        </authorList>
    </citation>
    <scope>NUCLEOTIDE SEQUENCE</scope>
    <source>
        <strain evidence="10">CNCM I-4278</strain>
    </source>
</reference>
<feature type="transmembrane region" description="Helical" evidence="8">
    <location>
        <begin position="439"/>
        <end position="458"/>
    </location>
</feature>
<dbReference type="PROSITE" id="PS50850">
    <property type="entry name" value="MFS"/>
    <property type="match status" value="1"/>
</dbReference>
<dbReference type="Pfam" id="PF00083">
    <property type="entry name" value="Sugar_tr"/>
    <property type="match status" value="1"/>
</dbReference>
<evidence type="ECO:0000256" key="4">
    <source>
        <dbReference type="ARBA" id="ARBA00022692"/>
    </source>
</evidence>
<dbReference type="OrthoDB" id="6133115at2759"/>
<feature type="transmembrane region" description="Helical" evidence="8">
    <location>
        <begin position="21"/>
        <end position="42"/>
    </location>
</feature>
<feature type="transmembrane region" description="Helical" evidence="8">
    <location>
        <begin position="183"/>
        <end position="203"/>
    </location>
</feature>
<dbReference type="AlphaFoldDB" id="A0A9W4XRU9"/>
<protein>
    <recommendedName>
        <fullName evidence="9">Major facilitator superfamily (MFS) profile domain-containing protein</fullName>
    </recommendedName>
</protein>
<dbReference type="NCBIfam" id="TIGR00879">
    <property type="entry name" value="SP"/>
    <property type="match status" value="1"/>
</dbReference>
<dbReference type="GO" id="GO:0005351">
    <property type="term" value="F:carbohydrate:proton symporter activity"/>
    <property type="evidence" value="ECO:0007669"/>
    <property type="project" value="TreeGrafter"/>
</dbReference>
<dbReference type="FunFam" id="1.20.1250.20:FF:000134">
    <property type="entry name" value="MFS sugar transporter protein"/>
    <property type="match status" value="1"/>
</dbReference>
<feature type="transmembrane region" description="Helical" evidence="8">
    <location>
        <begin position="370"/>
        <end position="397"/>
    </location>
</feature>
<keyword evidence="4 8" id="KW-0812">Transmembrane</keyword>
<evidence type="ECO:0000256" key="8">
    <source>
        <dbReference type="SAM" id="Phobius"/>
    </source>
</evidence>
<keyword evidence="6 8" id="KW-0472">Membrane</keyword>
<dbReference type="GO" id="GO:0016020">
    <property type="term" value="C:membrane"/>
    <property type="evidence" value="ECO:0007669"/>
    <property type="project" value="UniProtKB-SubCell"/>
</dbReference>
<dbReference type="PANTHER" id="PTHR48022">
    <property type="entry name" value="PLASTIDIC GLUCOSE TRANSPORTER 4"/>
    <property type="match status" value="1"/>
</dbReference>
<feature type="transmembrane region" description="Helical" evidence="8">
    <location>
        <begin position="340"/>
        <end position="364"/>
    </location>
</feature>
<dbReference type="EMBL" id="CAOQHR010000011">
    <property type="protein sequence ID" value="CAI6341298.1"/>
    <property type="molecule type" value="Genomic_DNA"/>
</dbReference>
<evidence type="ECO:0000256" key="2">
    <source>
        <dbReference type="ARBA" id="ARBA00010992"/>
    </source>
</evidence>
<keyword evidence="11" id="KW-1185">Reference proteome</keyword>
<evidence type="ECO:0000259" key="9">
    <source>
        <dbReference type="PROSITE" id="PS50850"/>
    </source>
</evidence>
<evidence type="ECO:0000313" key="10">
    <source>
        <dbReference type="EMBL" id="CAI6341298.1"/>
    </source>
</evidence>
<keyword evidence="5 8" id="KW-1133">Transmembrane helix</keyword>
<dbReference type="PROSITE" id="PS00216">
    <property type="entry name" value="SUGAR_TRANSPORT_1"/>
    <property type="match status" value="1"/>
</dbReference>
<dbReference type="PANTHER" id="PTHR48022:SF52">
    <property type="entry name" value="SUGAR TRANSPORTER, PUTATIVE-RELATED"/>
    <property type="match status" value="1"/>
</dbReference>
<organism evidence="10 11">
    <name type="scientific">Periconia digitata</name>
    <dbReference type="NCBI Taxonomy" id="1303443"/>
    <lineage>
        <taxon>Eukaryota</taxon>
        <taxon>Fungi</taxon>
        <taxon>Dikarya</taxon>
        <taxon>Ascomycota</taxon>
        <taxon>Pezizomycotina</taxon>
        <taxon>Dothideomycetes</taxon>
        <taxon>Pleosporomycetidae</taxon>
        <taxon>Pleosporales</taxon>
        <taxon>Massarineae</taxon>
        <taxon>Periconiaceae</taxon>
        <taxon>Periconia</taxon>
    </lineage>
</organism>
<comment type="caution">
    <text evidence="10">The sequence shown here is derived from an EMBL/GenBank/DDBJ whole genome shotgun (WGS) entry which is preliminary data.</text>
</comment>
<feature type="transmembrane region" description="Helical" evidence="8">
    <location>
        <begin position="93"/>
        <end position="111"/>
    </location>
</feature>
<comment type="subcellular location">
    <subcellularLocation>
        <location evidence="1">Membrane</location>
        <topology evidence="1">Multi-pass membrane protein</topology>
    </subcellularLocation>
</comment>
<evidence type="ECO:0000256" key="3">
    <source>
        <dbReference type="ARBA" id="ARBA00022448"/>
    </source>
</evidence>
<dbReference type="InterPro" id="IPR003663">
    <property type="entry name" value="Sugar/inositol_transpt"/>
</dbReference>
<feature type="transmembrane region" description="Helical" evidence="8">
    <location>
        <begin position="123"/>
        <end position="144"/>
    </location>
</feature>
<comment type="similarity">
    <text evidence="2 7">Belongs to the major facilitator superfamily. Sugar transporter (TC 2.A.1.1) family.</text>
</comment>
<feature type="transmembrane region" description="Helical" evidence="8">
    <location>
        <begin position="62"/>
        <end position="81"/>
    </location>
</feature>
<sequence>MDDVTNNTRSQWWKDPGMRKLNILLFAGYLGAMTNGYISSLMSSLITNPRWVRDLTGLSNPTLLGLVVAAQPLGCIAAFIPAPWVSERYGRRVGVAVGNLGMIGGIIGQILCKTANQFLVMRLIVGFASSFNTLSSSALVLELAHPRQRAVVGALFNTFWFLGAINAAWIAFGTLRISSSWSWRLPVALQLFWSVAQLILILWCPESPRWLISVGRREQAKTLLSKYHANGDQNDQLVLREYTDICTSTEADQSRRATGWSALFSTPGNRKRLMLSIVIGVATQWVGNGIMNFYLAPVLHTIGIESASKQQGINGGLQIYTWLLAFGAAFLAERAGRRRLFLTSVGTMLIFMSIVAICSALYSYTKSLTASYAVIISLFLFLGGYVIGLTPIPILYVSEIWPSRLRAKGTSVFWFSQAVATCFNQYVNPVALQRISWKYYLVYVGVLILVLAFMFICVPETKGLSLEEVHRMFDRQSSDEVVLNEVTTGGRNGEA</sequence>
<evidence type="ECO:0000313" key="11">
    <source>
        <dbReference type="Proteomes" id="UP001152607"/>
    </source>
</evidence>
<dbReference type="Gene3D" id="1.20.1250.20">
    <property type="entry name" value="MFS general substrate transporter like domains"/>
    <property type="match status" value="1"/>
</dbReference>
<gene>
    <name evidence="10" type="ORF">PDIGIT_LOCUS14494</name>
</gene>
<keyword evidence="3 7" id="KW-0813">Transport</keyword>
<dbReference type="InterPro" id="IPR020846">
    <property type="entry name" value="MFS_dom"/>
</dbReference>
<name>A0A9W4XRU9_9PLEO</name>
<evidence type="ECO:0000256" key="5">
    <source>
        <dbReference type="ARBA" id="ARBA00022989"/>
    </source>
</evidence>
<evidence type="ECO:0000256" key="1">
    <source>
        <dbReference type="ARBA" id="ARBA00004141"/>
    </source>
</evidence>
<dbReference type="InterPro" id="IPR005828">
    <property type="entry name" value="MFS_sugar_transport-like"/>
</dbReference>
<feature type="transmembrane region" description="Helical" evidence="8">
    <location>
        <begin position="315"/>
        <end position="333"/>
    </location>
</feature>
<evidence type="ECO:0000256" key="7">
    <source>
        <dbReference type="RuleBase" id="RU003346"/>
    </source>
</evidence>
<dbReference type="SUPFAM" id="SSF103473">
    <property type="entry name" value="MFS general substrate transporter"/>
    <property type="match status" value="1"/>
</dbReference>
<dbReference type="InterPro" id="IPR036259">
    <property type="entry name" value="MFS_trans_sf"/>
</dbReference>
<accession>A0A9W4XRU9</accession>
<dbReference type="Proteomes" id="UP001152607">
    <property type="component" value="Unassembled WGS sequence"/>
</dbReference>
<evidence type="ECO:0000256" key="6">
    <source>
        <dbReference type="ARBA" id="ARBA00023136"/>
    </source>
</evidence>
<dbReference type="InterPro" id="IPR005829">
    <property type="entry name" value="Sugar_transporter_CS"/>
</dbReference>
<proteinExistence type="inferred from homology"/>
<feature type="transmembrane region" description="Helical" evidence="8">
    <location>
        <begin position="151"/>
        <end position="171"/>
    </location>
</feature>
<feature type="domain" description="Major facilitator superfamily (MFS) profile" evidence="9">
    <location>
        <begin position="24"/>
        <end position="462"/>
    </location>
</feature>
<dbReference type="InterPro" id="IPR050360">
    <property type="entry name" value="MFS_Sugar_Transporters"/>
</dbReference>